<evidence type="ECO:0000313" key="1">
    <source>
        <dbReference type="EMBL" id="CAD2177781.1"/>
    </source>
</evidence>
<accession>A0A6V7VUC7</accession>
<reference evidence="1 2" key="1">
    <citation type="submission" date="2020-08" db="EMBL/GenBank/DDBJ databases">
        <authorList>
            <person name="Koutsovoulos G."/>
            <person name="Danchin GJ E."/>
        </authorList>
    </citation>
    <scope>NUCLEOTIDE SEQUENCE [LARGE SCALE GENOMIC DNA]</scope>
</reference>
<name>A0A6V7VUC7_MELEN</name>
<dbReference type="Proteomes" id="UP000580250">
    <property type="component" value="Unassembled WGS sequence"/>
</dbReference>
<sequence length="51" mass="6060">MGNLIATTGFSNDFQRWKYYCPNYRAACLMKRDLDFPDFRDFVPENPVHVV</sequence>
<dbReference type="AlphaFoldDB" id="A0A6V7VUC7"/>
<dbReference type="EMBL" id="CAJEWN010000305">
    <property type="protein sequence ID" value="CAD2177781.1"/>
    <property type="molecule type" value="Genomic_DNA"/>
</dbReference>
<comment type="caution">
    <text evidence="1">The sequence shown here is derived from an EMBL/GenBank/DDBJ whole genome shotgun (WGS) entry which is preliminary data.</text>
</comment>
<protein>
    <submittedName>
        <fullName evidence="1">Uncharacterized protein</fullName>
    </submittedName>
</protein>
<evidence type="ECO:0000313" key="2">
    <source>
        <dbReference type="Proteomes" id="UP000580250"/>
    </source>
</evidence>
<organism evidence="1 2">
    <name type="scientific">Meloidogyne enterolobii</name>
    <name type="common">Root-knot nematode worm</name>
    <name type="synonym">Meloidogyne mayaguensis</name>
    <dbReference type="NCBI Taxonomy" id="390850"/>
    <lineage>
        <taxon>Eukaryota</taxon>
        <taxon>Metazoa</taxon>
        <taxon>Ecdysozoa</taxon>
        <taxon>Nematoda</taxon>
        <taxon>Chromadorea</taxon>
        <taxon>Rhabditida</taxon>
        <taxon>Tylenchina</taxon>
        <taxon>Tylenchomorpha</taxon>
        <taxon>Tylenchoidea</taxon>
        <taxon>Meloidogynidae</taxon>
        <taxon>Meloidogyninae</taxon>
        <taxon>Meloidogyne</taxon>
    </lineage>
</organism>
<proteinExistence type="predicted"/>
<gene>
    <name evidence="1" type="ORF">MENT_LOCUS29676</name>
</gene>